<dbReference type="Proteomes" id="UP000654370">
    <property type="component" value="Unassembled WGS sequence"/>
</dbReference>
<accession>A0A8H7PGD4</accession>
<evidence type="ECO:0000313" key="3">
    <source>
        <dbReference type="EMBL" id="KAG2173200.1"/>
    </source>
</evidence>
<dbReference type="Pfam" id="PF10505">
    <property type="entry name" value="NARG2_C"/>
    <property type="match status" value="1"/>
</dbReference>
<feature type="region of interest" description="Disordered" evidence="1">
    <location>
        <begin position="201"/>
        <end position="227"/>
    </location>
</feature>
<feature type="compositionally biased region" description="Polar residues" evidence="1">
    <location>
        <begin position="201"/>
        <end position="210"/>
    </location>
</feature>
<feature type="compositionally biased region" description="Acidic residues" evidence="1">
    <location>
        <begin position="61"/>
        <end position="71"/>
    </location>
</feature>
<dbReference type="OrthoDB" id="289162at2759"/>
<evidence type="ECO:0000313" key="4">
    <source>
        <dbReference type="Proteomes" id="UP000654370"/>
    </source>
</evidence>
<feature type="compositionally biased region" description="Polar residues" evidence="1">
    <location>
        <begin position="43"/>
        <end position="56"/>
    </location>
</feature>
<feature type="compositionally biased region" description="Basic and acidic residues" evidence="1">
    <location>
        <begin position="577"/>
        <end position="594"/>
    </location>
</feature>
<keyword evidence="4" id="KW-1185">Reference proteome</keyword>
<feature type="region of interest" description="Disordered" evidence="1">
    <location>
        <begin position="103"/>
        <end position="127"/>
    </location>
</feature>
<dbReference type="GO" id="GO:0042795">
    <property type="term" value="P:snRNA transcription by RNA polymerase II"/>
    <property type="evidence" value="ECO:0007669"/>
    <property type="project" value="TreeGrafter"/>
</dbReference>
<feature type="compositionally biased region" description="Low complexity" evidence="1">
    <location>
        <begin position="211"/>
        <end position="222"/>
    </location>
</feature>
<sequence>MSPELRSRTTTASSDTTAVEESAQIANNEQKAPPRRRGRPSRNAVTVATENVQDTTVPVEDPMDESEDNILTDEQNMLVDRQVSEKETTPTNFMENLRAQVSPTLPPTLSASNTPEPTENQSLEPSDDAIFPAKKRGRLVKRALHHVANLPPPPVAFKCNSPQTESLEDSSSIFFSRQEYENHSIYSLAKPFELSKTIPQSNAANQNKTQSLSSNLKSSAGSRQEVDKDDVLSGLLSSISAQKNARTDSIAKLKSGSDNSVEDYSRSTPSLEDTYSVFMDDLTIAASAAGVAPPAFADRAILSGGKQTEPLPQRSRFSKEEHMKFMQIGELLKSNSSLVLENDRAFYNRISRELSEETQDFMQWQKMKMRNEGLVNKIDHNVSRILQQHYALEREKVFHYPATYEYHSTVNVFAKVLTGHEPILSDMHLLQGQRSAYRCDVPAKLPMPISFNEVHFAPRSSDKASSYIETPHISLIKDSRIPSMVFNNSVDVVATLDCLSYIVALEKDRERDLEIPLTIKYTQESQGAGMDTQIKTVFLDDPLTEPVLDIRQSTEIVYDAVFKSIILDYSQKHQFDANDEHDKDKKDDFTEVDPKSPLSHAIEQPLPSTGKHRKEAEALMKYEHMNYNVWKFGDLKLLVRAHTNGCIKDHRKNGSDMKIINMKAKVDFQLHSGYKENMTAGERAKSWMTSYLQGHAPLLEGRIDPITNQLTRIERKEMKDIMGDRWRPVQESEMLRQLLIKLRGLDTGSYLLRYSKKSHLINIWKHNAHEAKGYNLHERYQECKIEPEIPYIPAWNGNKEQVPYTFPVATSKKTSKHGGSRRNFA</sequence>
<dbReference type="GO" id="GO:0045945">
    <property type="term" value="P:positive regulation of transcription by RNA polymerase III"/>
    <property type="evidence" value="ECO:0007669"/>
    <property type="project" value="TreeGrafter"/>
</dbReference>
<feature type="region of interest" description="Disordered" evidence="1">
    <location>
        <begin position="1"/>
        <end position="75"/>
    </location>
</feature>
<dbReference type="AlphaFoldDB" id="A0A8H7PGD4"/>
<proteinExistence type="predicted"/>
<dbReference type="EMBL" id="JAEPQZ010000015">
    <property type="protein sequence ID" value="KAG2173200.1"/>
    <property type="molecule type" value="Genomic_DNA"/>
</dbReference>
<comment type="caution">
    <text evidence="3">The sequence shown here is derived from an EMBL/GenBank/DDBJ whole genome shotgun (WGS) entry which is preliminary data.</text>
</comment>
<dbReference type="InterPro" id="IPR019535">
    <property type="entry name" value="ICE2_C"/>
</dbReference>
<name>A0A8H7PGD4_MORIS</name>
<dbReference type="GO" id="GO:0042796">
    <property type="term" value="P:snRNA transcription by RNA polymerase III"/>
    <property type="evidence" value="ECO:0007669"/>
    <property type="project" value="TreeGrafter"/>
</dbReference>
<feature type="compositionally biased region" description="Polar residues" evidence="1">
    <location>
        <begin position="103"/>
        <end position="124"/>
    </location>
</feature>
<organism evidence="3 4">
    <name type="scientific">Mortierella isabellina</name>
    <name type="common">Filamentous fungus</name>
    <name type="synonym">Umbelopsis isabellina</name>
    <dbReference type="NCBI Taxonomy" id="91625"/>
    <lineage>
        <taxon>Eukaryota</taxon>
        <taxon>Fungi</taxon>
        <taxon>Fungi incertae sedis</taxon>
        <taxon>Mucoromycota</taxon>
        <taxon>Mucoromycotina</taxon>
        <taxon>Umbelopsidomycetes</taxon>
        <taxon>Umbelopsidales</taxon>
        <taxon>Umbelopsidaceae</taxon>
        <taxon>Umbelopsis</taxon>
    </lineage>
</organism>
<feature type="domain" description="Little elongation complex subunit 2 C-terminal" evidence="2">
    <location>
        <begin position="623"/>
        <end position="787"/>
    </location>
</feature>
<evidence type="ECO:0000259" key="2">
    <source>
        <dbReference type="Pfam" id="PF10505"/>
    </source>
</evidence>
<evidence type="ECO:0000256" key="1">
    <source>
        <dbReference type="SAM" id="MobiDB-lite"/>
    </source>
</evidence>
<reference evidence="3" key="1">
    <citation type="submission" date="2020-12" db="EMBL/GenBank/DDBJ databases">
        <title>Metabolic potential, ecology and presence of endohyphal bacteria is reflected in genomic diversity of Mucoromycotina.</title>
        <authorList>
            <person name="Muszewska A."/>
            <person name="Okrasinska A."/>
            <person name="Steczkiewicz K."/>
            <person name="Drgas O."/>
            <person name="Orlowska M."/>
            <person name="Perlinska-Lenart U."/>
            <person name="Aleksandrzak-Piekarczyk T."/>
            <person name="Szatraj K."/>
            <person name="Zielenkiewicz U."/>
            <person name="Pilsyk S."/>
            <person name="Malc E."/>
            <person name="Mieczkowski P."/>
            <person name="Kruszewska J.S."/>
            <person name="Biernat P."/>
            <person name="Pawlowska J."/>
        </authorList>
    </citation>
    <scope>NUCLEOTIDE SEQUENCE</scope>
    <source>
        <strain evidence="3">WA0000067209</strain>
    </source>
</reference>
<feature type="compositionally biased region" description="Low complexity" evidence="1">
    <location>
        <begin position="8"/>
        <end position="17"/>
    </location>
</feature>
<protein>
    <recommendedName>
        <fullName evidence="2">Little elongation complex subunit 2 C-terminal domain-containing protein</fullName>
    </recommendedName>
</protein>
<dbReference type="PANTHER" id="PTHR14633">
    <property type="entry name" value="LITTLE ELONGATION COMPLEX SUBUNIT 2"/>
    <property type="match status" value="1"/>
</dbReference>
<dbReference type="GO" id="GO:0008023">
    <property type="term" value="C:transcription elongation factor complex"/>
    <property type="evidence" value="ECO:0007669"/>
    <property type="project" value="InterPro"/>
</dbReference>
<feature type="region of interest" description="Disordered" evidence="1">
    <location>
        <begin position="577"/>
        <end position="611"/>
    </location>
</feature>
<dbReference type="PANTHER" id="PTHR14633:SF3">
    <property type="entry name" value="LITTLE ELONGATION COMPLEX SUBUNIT 2"/>
    <property type="match status" value="1"/>
</dbReference>
<gene>
    <name evidence="3" type="ORF">INT43_004574</name>
</gene>